<evidence type="ECO:0000313" key="10">
    <source>
        <dbReference type="Proteomes" id="UP000091956"/>
    </source>
</evidence>
<reference evidence="9 10" key="1">
    <citation type="submission" date="2016-03" db="EMBL/GenBank/DDBJ databases">
        <title>Comparative genomics of Pseudogymnoascus destructans, the fungus causing white-nose syndrome of bats.</title>
        <authorList>
            <person name="Palmer J.M."/>
            <person name="Drees K.P."/>
            <person name="Foster J.T."/>
            <person name="Lindner D.L."/>
        </authorList>
    </citation>
    <scope>NUCLEOTIDE SEQUENCE [LARGE SCALE GENOMIC DNA]</scope>
    <source>
        <strain evidence="9 10">UAMH 10579</strain>
    </source>
</reference>
<feature type="transmembrane region" description="Helical" evidence="7">
    <location>
        <begin position="73"/>
        <end position="98"/>
    </location>
</feature>
<dbReference type="GeneID" id="28844065"/>
<feature type="transmembrane region" description="Helical" evidence="7">
    <location>
        <begin position="159"/>
        <end position="181"/>
    </location>
</feature>
<accession>A0A1B8G6A4</accession>
<evidence type="ECO:0000256" key="4">
    <source>
        <dbReference type="ARBA" id="ARBA00023136"/>
    </source>
</evidence>
<keyword evidence="10" id="KW-1185">Reference proteome</keyword>
<dbReference type="InterPro" id="IPR052337">
    <property type="entry name" value="SAT4-like"/>
</dbReference>
<name>A0A1B8G6A4_9PEZI</name>
<dbReference type="Pfam" id="PF20684">
    <property type="entry name" value="Fung_rhodopsin"/>
    <property type="match status" value="1"/>
</dbReference>
<dbReference type="GO" id="GO:0016020">
    <property type="term" value="C:membrane"/>
    <property type="evidence" value="ECO:0007669"/>
    <property type="project" value="UniProtKB-SubCell"/>
</dbReference>
<dbReference type="PANTHER" id="PTHR33048:SF47">
    <property type="entry name" value="INTEGRAL MEMBRANE PROTEIN-RELATED"/>
    <property type="match status" value="1"/>
</dbReference>
<dbReference type="RefSeq" id="XP_018125087.1">
    <property type="nucleotide sequence ID" value="XM_018280072.2"/>
</dbReference>
<feature type="domain" description="Rhodopsin" evidence="8">
    <location>
        <begin position="61"/>
        <end position="308"/>
    </location>
</feature>
<gene>
    <name evidence="9" type="ORF">VE01_10679</name>
</gene>
<sequence length="412" mass="46023">MDILVRRSGSDIPWEIVEAFKTNATGIPDYVTPEYLAESQNHVTNGGIIFLVVFAGLIYLLRAYGRLFVIKSFALDDWLAGLSLLCYITFSGLCIGIINTGAARHNEYVQYIVTNSQLDLAQILDFWAHLVYATALFVCRMSGLTFYHRLCGRSGSLIWTVRCSAVFLVAGYIPQIFLIVFHCKPVTALWPNYFQSNVNDYKCLPWVILYATNSSISILSDLILFVIPIIIILKLKATTRTKLALSAVLLPGVLVIIISIFRLWIVIQSNGVFVDTSWVYGPQLVIECAEVGSTIIALSIPGLKPLFQNWFSLFNLQLKSYSRSRGLSRPTHNTSTKITEPGLSRADCYARAPSESSVGDRQYPLGRAYGADKGSDDELLDMERGNRKQSPGIEVTTTIMQMRDLAKKEENM</sequence>
<feature type="transmembrane region" description="Helical" evidence="7">
    <location>
        <begin position="126"/>
        <end position="147"/>
    </location>
</feature>
<comment type="similarity">
    <text evidence="5">Belongs to the SAT4 family.</text>
</comment>
<evidence type="ECO:0000256" key="1">
    <source>
        <dbReference type="ARBA" id="ARBA00004141"/>
    </source>
</evidence>
<feature type="transmembrane region" description="Helical" evidence="7">
    <location>
        <begin position="43"/>
        <end position="61"/>
    </location>
</feature>
<reference evidence="10" key="2">
    <citation type="journal article" date="2018" name="Nat. Commun.">
        <title>Extreme sensitivity to ultraviolet light in the fungal pathogen causing white-nose syndrome of bats.</title>
        <authorList>
            <person name="Palmer J.M."/>
            <person name="Drees K.P."/>
            <person name="Foster J.T."/>
            <person name="Lindner D.L."/>
        </authorList>
    </citation>
    <scope>NUCLEOTIDE SEQUENCE [LARGE SCALE GENOMIC DNA]</scope>
    <source>
        <strain evidence="10">UAMH 10579</strain>
    </source>
</reference>
<protein>
    <recommendedName>
        <fullName evidence="8">Rhodopsin domain-containing protein</fullName>
    </recommendedName>
</protein>
<evidence type="ECO:0000313" key="9">
    <source>
        <dbReference type="EMBL" id="OBT91354.1"/>
    </source>
</evidence>
<keyword evidence="4 7" id="KW-0472">Membrane</keyword>
<feature type="transmembrane region" description="Helical" evidence="7">
    <location>
        <begin position="207"/>
        <end position="231"/>
    </location>
</feature>
<evidence type="ECO:0000256" key="5">
    <source>
        <dbReference type="ARBA" id="ARBA00038359"/>
    </source>
</evidence>
<dbReference type="AlphaFoldDB" id="A0A1B8G6A4"/>
<dbReference type="InterPro" id="IPR049326">
    <property type="entry name" value="Rhodopsin_dom_fungi"/>
</dbReference>
<evidence type="ECO:0000256" key="2">
    <source>
        <dbReference type="ARBA" id="ARBA00022692"/>
    </source>
</evidence>
<keyword evidence="2 7" id="KW-0812">Transmembrane</keyword>
<dbReference type="EMBL" id="KV460300">
    <property type="protein sequence ID" value="OBT91354.1"/>
    <property type="molecule type" value="Genomic_DNA"/>
</dbReference>
<proteinExistence type="inferred from homology"/>
<comment type="subcellular location">
    <subcellularLocation>
        <location evidence="1">Membrane</location>
        <topology evidence="1">Multi-pass membrane protein</topology>
    </subcellularLocation>
</comment>
<feature type="region of interest" description="Disordered" evidence="6">
    <location>
        <begin position="353"/>
        <end position="378"/>
    </location>
</feature>
<evidence type="ECO:0000256" key="6">
    <source>
        <dbReference type="SAM" id="MobiDB-lite"/>
    </source>
</evidence>
<evidence type="ECO:0000256" key="7">
    <source>
        <dbReference type="SAM" id="Phobius"/>
    </source>
</evidence>
<dbReference type="Proteomes" id="UP000091956">
    <property type="component" value="Unassembled WGS sequence"/>
</dbReference>
<organism evidence="9 10">
    <name type="scientific">Pseudogymnoascus verrucosus</name>
    <dbReference type="NCBI Taxonomy" id="342668"/>
    <lineage>
        <taxon>Eukaryota</taxon>
        <taxon>Fungi</taxon>
        <taxon>Dikarya</taxon>
        <taxon>Ascomycota</taxon>
        <taxon>Pezizomycotina</taxon>
        <taxon>Leotiomycetes</taxon>
        <taxon>Thelebolales</taxon>
        <taxon>Thelebolaceae</taxon>
        <taxon>Pseudogymnoascus</taxon>
    </lineage>
</organism>
<keyword evidence="3 7" id="KW-1133">Transmembrane helix</keyword>
<feature type="transmembrane region" description="Helical" evidence="7">
    <location>
        <begin position="243"/>
        <end position="265"/>
    </location>
</feature>
<dbReference type="PANTHER" id="PTHR33048">
    <property type="entry name" value="PTH11-LIKE INTEGRAL MEMBRANE PROTEIN (AFU_ORTHOLOGUE AFUA_5G11245)"/>
    <property type="match status" value="1"/>
</dbReference>
<evidence type="ECO:0000256" key="3">
    <source>
        <dbReference type="ARBA" id="ARBA00022989"/>
    </source>
</evidence>
<evidence type="ECO:0000259" key="8">
    <source>
        <dbReference type="Pfam" id="PF20684"/>
    </source>
</evidence>
<dbReference type="OrthoDB" id="444631at2759"/>